<dbReference type="Pfam" id="PF08541">
    <property type="entry name" value="ACP_syn_III_C"/>
    <property type="match status" value="1"/>
</dbReference>
<dbReference type="Gene3D" id="3.40.47.10">
    <property type="match status" value="1"/>
</dbReference>
<evidence type="ECO:0000313" key="16">
    <source>
        <dbReference type="Proteomes" id="UP000031258"/>
    </source>
</evidence>
<keyword evidence="8 12" id="KW-0275">Fatty acid biosynthesis</keyword>
<dbReference type="GO" id="GO:0005737">
    <property type="term" value="C:cytoplasm"/>
    <property type="evidence" value="ECO:0007669"/>
    <property type="project" value="UniProtKB-SubCell"/>
</dbReference>
<dbReference type="GO" id="GO:0033818">
    <property type="term" value="F:beta-ketoacyl-acyl-carrier-protein synthase III activity"/>
    <property type="evidence" value="ECO:0007669"/>
    <property type="project" value="UniProtKB-UniRule"/>
</dbReference>
<sequence>MTNCAVVGVGAYLPQKIITNNDLAQSVETTDEWIVSRTGIKKRHIVEDELTSDLAAKAVLSALEYANLSPNDLDGVIVATATPDLIFPSTATSVQHKIGMQKGFAFDISAVCSGFIYALSVADSMIKAGNLKRIAVVGAEVLSKIVDWKDRSTCVLFGDGAGAVILEVTKEKNRGILGTEIHSDGSLVDILKVNGGVVKGNPEAKIEMNGREVFKNAVEKMSSSATNLLKTHQVDFSDIDWILTHQANYRIMQTVAQKLGIAEDKVIMTIDQHANTSAASIPLALNVYVKTGRVKKGDLILMTAVGAGLTWGSALLKL</sequence>
<dbReference type="NCBIfam" id="NF006829">
    <property type="entry name" value="PRK09352.1"/>
    <property type="match status" value="1"/>
</dbReference>
<dbReference type="Proteomes" id="UP000031258">
    <property type="component" value="Unassembled WGS sequence"/>
</dbReference>
<evidence type="ECO:0000313" key="15">
    <source>
        <dbReference type="EMBL" id="KIE06002.1"/>
    </source>
</evidence>
<comment type="pathway">
    <text evidence="1 12">Lipid metabolism; fatty acid biosynthesis.</text>
</comment>
<dbReference type="NCBIfam" id="TIGR00747">
    <property type="entry name" value="fabH"/>
    <property type="match status" value="1"/>
</dbReference>
<dbReference type="EMBL" id="JSWE01000058">
    <property type="protein sequence ID" value="KIE06002.1"/>
    <property type="molecule type" value="Genomic_DNA"/>
</dbReference>
<keyword evidence="6 12" id="KW-0276">Fatty acid metabolism</keyword>
<evidence type="ECO:0000256" key="7">
    <source>
        <dbReference type="ARBA" id="ARBA00023098"/>
    </source>
</evidence>
<dbReference type="AlphaFoldDB" id="A0A0C1MV47"/>
<dbReference type="RefSeq" id="WP_039455296.1">
    <property type="nucleotide sequence ID" value="NZ_JSWE01000058.1"/>
</dbReference>
<comment type="domain">
    <text evidence="12">The last Arg residue of the ACP-binding site is essential for the weak association between ACP/AcpP and FabH.</text>
</comment>
<evidence type="ECO:0000256" key="12">
    <source>
        <dbReference type="HAMAP-Rule" id="MF_01815"/>
    </source>
</evidence>
<reference evidence="15 16" key="1">
    <citation type="submission" date="2014-11" db="EMBL/GenBank/DDBJ databases">
        <title>A Rickettsiales Symbiont of Amoebae With Ancient Features.</title>
        <authorList>
            <person name="Schulz F."/>
            <person name="Martijn J."/>
            <person name="Wascher F."/>
            <person name="Kostanjsek R."/>
            <person name="Ettema T.J."/>
            <person name="Horn M."/>
        </authorList>
    </citation>
    <scope>NUCLEOTIDE SEQUENCE [LARGE SCALE GENOMIC DNA]</scope>
    <source>
        <strain evidence="15 16">UWC36</strain>
    </source>
</reference>
<dbReference type="EC" id="2.3.1.180" evidence="3 12"/>
<dbReference type="PANTHER" id="PTHR43091">
    <property type="entry name" value="3-OXOACYL-[ACYL-CARRIER-PROTEIN] SYNTHASE"/>
    <property type="match status" value="1"/>
</dbReference>
<keyword evidence="9 12" id="KW-0511">Multifunctional enzyme</keyword>
<dbReference type="Pfam" id="PF08545">
    <property type="entry name" value="ACP_syn_III"/>
    <property type="match status" value="1"/>
</dbReference>
<keyword evidence="7 12" id="KW-0443">Lipid metabolism</keyword>
<evidence type="ECO:0000256" key="3">
    <source>
        <dbReference type="ARBA" id="ARBA00012333"/>
    </source>
</evidence>
<protein>
    <recommendedName>
        <fullName evidence="3 12">Beta-ketoacyl-[acyl-carrier-protein] synthase III</fullName>
        <shortName evidence="12">Beta-ketoacyl-ACP synthase III</shortName>
        <shortName evidence="12">KAS III</shortName>
        <ecNumber evidence="3 12">2.3.1.180</ecNumber>
    </recommendedName>
    <alternativeName>
        <fullName evidence="12">3-oxoacyl-[acyl-carrier-protein] synthase 3</fullName>
    </alternativeName>
    <alternativeName>
        <fullName evidence="12">3-oxoacyl-[acyl-carrier-protein] synthase III</fullName>
    </alternativeName>
</protein>
<accession>A0A0C1MV47</accession>
<keyword evidence="5 12" id="KW-0808">Transferase</keyword>
<evidence type="ECO:0000259" key="14">
    <source>
        <dbReference type="Pfam" id="PF08545"/>
    </source>
</evidence>
<dbReference type="FunFam" id="3.40.47.10:FF:000004">
    <property type="entry name" value="3-oxoacyl-[acyl-carrier-protein] synthase 3"/>
    <property type="match status" value="1"/>
</dbReference>
<organism evidence="15 16">
    <name type="scientific">Candidatus Jidaibacter acanthamoebae</name>
    <dbReference type="NCBI Taxonomy" id="86105"/>
    <lineage>
        <taxon>Bacteria</taxon>
        <taxon>Pseudomonadati</taxon>
        <taxon>Pseudomonadota</taxon>
        <taxon>Alphaproteobacteria</taxon>
        <taxon>Rickettsiales</taxon>
        <taxon>Candidatus Midichloriaceae</taxon>
        <taxon>Candidatus Jidaibacter</taxon>
    </lineage>
</organism>
<comment type="subcellular location">
    <subcellularLocation>
        <location evidence="12">Cytoplasm</location>
    </subcellularLocation>
</comment>
<dbReference type="PANTHER" id="PTHR43091:SF1">
    <property type="entry name" value="BETA-KETOACYL-[ACYL-CARRIER-PROTEIN] SYNTHASE III, CHLOROPLASTIC"/>
    <property type="match status" value="1"/>
</dbReference>
<dbReference type="InterPro" id="IPR013751">
    <property type="entry name" value="ACP_syn_III_N"/>
</dbReference>
<evidence type="ECO:0000256" key="10">
    <source>
        <dbReference type="ARBA" id="ARBA00023315"/>
    </source>
</evidence>
<comment type="catalytic activity">
    <reaction evidence="11">
        <text>malonyl-[ACP] + acetyl-CoA + H(+) = 3-oxobutanoyl-[ACP] + CO2 + CoA</text>
        <dbReference type="Rhea" id="RHEA:12080"/>
        <dbReference type="Rhea" id="RHEA-COMP:9623"/>
        <dbReference type="Rhea" id="RHEA-COMP:9625"/>
        <dbReference type="ChEBI" id="CHEBI:15378"/>
        <dbReference type="ChEBI" id="CHEBI:16526"/>
        <dbReference type="ChEBI" id="CHEBI:57287"/>
        <dbReference type="ChEBI" id="CHEBI:57288"/>
        <dbReference type="ChEBI" id="CHEBI:78449"/>
        <dbReference type="ChEBI" id="CHEBI:78450"/>
        <dbReference type="EC" id="2.3.1.180"/>
    </reaction>
    <physiologicalReaction direction="left-to-right" evidence="11">
        <dbReference type="Rhea" id="RHEA:12081"/>
    </physiologicalReaction>
</comment>
<dbReference type="OrthoDB" id="9815506at2"/>
<dbReference type="GO" id="GO:0006633">
    <property type="term" value="P:fatty acid biosynthetic process"/>
    <property type="evidence" value="ECO:0007669"/>
    <property type="project" value="UniProtKB-UniRule"/>
</dbReference>
<comment type="similarity">
    <text evidence="2 12">Belongs to the thiolase-like superfamily. FabH family.</text>
</comment>
<proteinExistence type="inferred from homology"/>
<evidence type="ECO:0000256" key="9">
    <source>
        <dbReference type="ARBA" id="ARBA00023268"/>
    </source>
</evidence>
<dbReference type="CDD" id="cd00830">
    <property type="entry name" value="KAS_III"/>
    <property type="match status" value="1"/>
</dbReference>
<feature type="domain" description="Beta-ketoacyl-[acyl-carrier-protein] synthase III N-terminal" evidence="14">
    <location>
        <begin position="106"/>
        <end position="185"/>
    </location>
</feature>
<feature type="active site" evidence="12">
    <location>
        <position position="112"/>
    </location>
</feature>
<feature type="region of interest" description="ACP-binding" evidence="12">
    <location>
        <begin position="246"/>
        <end position="250"/>
    </location>
</feature>
<evidence type="ECO:0000256" key="6">
    <source>
        <dbReference type="ARBA" id="ARBA00022832"/>
    </source>
</evidence>
<evidence type="ECO:0000256" key="2">
    <source>
        <dbReference type="ARBA" id="ARBA00008642"/>
    </source>
</evidence>
<dbReference type="SUPFAM" id="SSF53901">
    <property type="entry name" value="Thiolase-like"/>
    <property type="match status" value="1"/>
</dbReference>
<dbReference type="GO" id="GO:0004315">
    <property type="term" value="F:3-oxoacyl-[acyl-carrier-protein] synthase activity"/>
    <property type="evidence" value="ECO:0007669"/>
    <property type="project" value="InterPro"/>
</dbReference>
<evidence type="ECO:0000256" key="1">
    <source>
        <dbReference type="ARBA" id="ARBA00005194"/>
    </source>
</evidence>
<keyword evidence="16" id="KW-1185">Reference proteome</keyword>
<comment type="caution">
    <text evidence="15">The sequence shown here is derived from an EMBL/GenBank/DDBJ whole genome shotgun (WGS) entry which is preliminary data.</text>
</comment>
<dbReference type="PATRIC" id="fig|86105.3.peg.418"/>
<evidence type="ECO:0000256" key="8">
    <source>
        <dbReference type="ARBA" id="ARBA00023160"/>
    </source>
</evidence>
<dbReference type="STRING" id="86105.NF27_CG01820"/>
<gene>
    <name evidence="15" type="primary">fabH_2</name>
    <name evidence="12" type="synonym">fabH</name>
    <name evidence="15" type="ORF">NF27_CG01820</name>
</gene>
<keyword evidence="4 12" id="KW-0444">Lipid biosynthesis</keyword>
<keyword evidence="10 12" id="KW-0012">Acyltransferase</keyword>
<evidence type="ECO:0000256" key="5">
    <source>
        <dbReference type="ARBA" id="ARBA00022679"/>
    </source>
</evidence>
<keyword evidence="12" id="KW-0963">Cytoplasm</keyword>
<feature type="domain" description="Beta-ketoacyl-[acyl-carrier-protein] synthase III C-terminal" evidence="13">
    <location>
        <begin position="229"/>
        <end position="317"/>
    </location>
</feature>
<feature type="active site" evidence="12">
    <location>
        <position position="275"/>
    </location>
</feature>
<evidence type="ECO:0000256" key="4">
    <source>
        <dbReference type="ARBA" id="ARBA00022516"/>
    </source>
</evidence>
<dbReference type="InterPro" id="IPR016039">
    <property type="entry name" value="Thiolase-like"/>
</dbReference>
<dbReference type="UniPathway" id="UPA00094"/>
<dbReference type="HAMAP" id="MF_01815">
    <property type="entry name" value="FabH"/>
    <property type="match status" value="1"/>
</dbReference>
<name>A0A0C1MV47_9RICK</name>
<comment type="function">
    <text evidence="12">Catalyzes the condensation reaction of fatty acid synthesis by the addition to an acyl acceptor of two carbons from malonyl-ACP. Catalyzes the first condensation reaction which initiates fatty acid synthesis and may therefore play a role in governing the total rate of fatty acid production. Possesses both acetoacetyl-ACP synthase and acetyl transacylase activities. Its substrate specificity determines the biosynthesis of branched-chain and/or straight-chain of fatty acids.</text>
</comment>
<dbReference type="InterPro" id="IPR004655">
    <property type="entry name" value="FabH"/>
</dbReference>
<dbReference type="InterPro" id="IPR013747">
    <property type="entry name" value="ACP_syn_III_C"/>
</dbReference>
<evidence type="ECO:0000259" key="13">
    <source>
        <dbReference type="Pfam" id="PF08541"/>
    </source>
</evidence>
<comment type="subunit">
    <text evidence="12">Homodimer.</text>
</comment>
<feature type="active site" evidence="12">
    <location>
        <position position="245"/>
    </location>
</feature>
<evidence type="ECO:0000256" key="11">
    <source>
        <dbReference type="ARBA" id="ARBA00051096"/>
    </source>
</evidence>